<evidence type="ECO:0000313" key="1">
    <source>
        <dbReference type="EMBL" id="CAG9952078.1"/>
    </source>
</evidence>
<comment type="caution">
    <text evidence="1">The sequence shown here is derived from an EMBL/GenBank/DDBJ whole genome shotgun (WGS) entry which is preliminary data.</text>
</comment>
<evidence type="ECO:0000313" key="2">
    <source>
        <dbReference type="Proteomes" id="UP000836387"/>
    </source>
</evidence>
<sequence length="287" mass="32760">MRGIWQRWSIMSAKYSSLPPQDEGGSCTCSHKINHPVSSRWTRTSSSPGSRYWPHSFFLNGILLLSLVLSWAYMYLGQASYIPNEVYTPAQSAIKYEQKVFLPATKSGRSPYQGSSDEINRLWEDLYNDFAISLITGKEAARLPNATSPMAQEPTKYMVQLDVFHQLHCLNLMRKLVYPSVFDLDLASGSEEAEENLDHFEHCYDSLRQALQCNADLSTIYYEWVPERNRLVGNLATTHTCKNYDSIIQWARDHQYKGPLDYTAKVEGVPIRHVSHVSDGEGSDHHM</sequence>
<name>A0ACA9UFB2_BIOOC</name>
<gene>
    <name evidence="1" type="ORF">CRV2_00018182</name>
</gene>
<organism evidence="1 2">
    <name type="scientific">Clonostachys rosea f. rosea IK726</name>
    <dbReference type="NCBI Taxonomy" id="1349383"/>
    <lineage>
        <taxon>Eukaryota</taxon>
        <taxon>Fungi</taxon>
        <taxon>Dikarya</taxon>
        <taxon>Ascomycota</taxon>
        <taxon>Pezizomycotina</taxon>
        <taxon>Sordariomycetes</taxon>
        <taxon>Hypocreomycetidae</taxon>
        <taxon>Hypocreales</taxon>
        <taxon>Bionectriaceae</taxon>
        <taxon>Clonostachys</taxon>
    </lineage>
</organism>
<protein>
    <submittedName>
        <fullName evidence="1">Uncharacterized protein</fullName>
    </submittedName>
</protein>
<reference evidence="1" key="1">
    <citation type="submission" date="2020-04" db="EMBL/GenBank/DDBJ databases">
        <authorList>
            <person name="Broberg M."/>
        </authorList>
    </citation>
    <scope>NUCLEOTIDE SEQUENCE</scope>
</reference>
<reference evidence="1" key="2">
    <citation type="submission" date="2021-10" db="EMBL/GenBank/DDBJ databases">
        <authorList>
            <person name="Piombo E."/>
        </authorList>
    </citation>
    <scope>NUCLEOTIDE SEQUENCE</scope>
</reference>
<proteinExistence type="predicted"/>
<keyword evidence="2" id="KW-1185">Reference proteome</keyword>
<dbReference type="Proteomes" id="UP000836387">
    <property type="component" value="Unassembled WGS sequence"/>
</dbReference>
<accession>A0ACA9UFB2</accession>
<dbReference type="EMBL" id="CADEHS020000461">
    <property type="protein sequence ID" value="CAG9952078.1"/>
    <property type="molecule type" value="Genomic_DNA"/>
</dbReference>